<keyword evidence="2 7" id="KW-0812">Transmembrane</keyword>
<feature type="transmembrane region" description="Helical" evidence="7">
    <location>
        <begin position="142"/>
        <end position="159"/>
    </location>
</feature>
<dbReference type="InterPro" id="IPR039421">
    <property type="entry name" value="Type_1_exporter"/>
</dbReference>
<dbReference type="InterPro" id="IPR017871">
    <property type="entry name" value="ABC_transporter-like_CS"/>
</dbReference>
<proteinExistence type="predicted"/>
<dbReference type="EMBL" id="FMTS01000001">
    <property type="protein sequence ID" value="SCW44271.1"/>
    <property type="molecule type" value="Genomic_DNA"/>
</dbReference>
<dbReference type="InterPro" id="IPR003439">
    <property type="entry name" value="ABC_transporter-like_ATP-bd"/>
</dbReference>
<protein>
    <submittedName>
        <fullName evidence="10">ATP-binding cassette, subfamily C, CydC</fullName>
    </submittedName>
</protein>
<dbReference type="InterPro" id="IPR036640">
    <property type="entry name" value="ABC1_TM_sf"/>
</dbReference>
<dbReference type="SUPFAM" id="SSF90123">
    <property type="entry name" value="ABC transporter transmembrane region"/>
    <property type="match status" value="1"/>
</dbReference>
<keyword evidence="6 7" id="KW-0472">Membrane</keyword>
<dbReference type="GO" id="GO:0005886">
    <property type="term" value="C:plasma membrane"/>
    <property type="evidence" value="ECO:0007669"/>
    <property type="project" value="UniProtKB-SubCell"/>
</dbReference>
<keyword evidence="3" id="KW-0547">Nucleotide-binding</keyword>
<sequence length="513" mass="54570">MSFDDYFKKLIERFSTRLLLTTLFAAGVSVSAVMLLGISGWFLTGAAVAGAAGVLAAQGFNYLLPSAAIRFFAIARTVLRYGERYTGHSAALRAMAELRPALLGRVLAGDPQTTLRLSRGEASSRFIQDVTTLENALVMRSAPWAGGAGILTALVLTAIASPWAALVLLVFLAGTVAASLRIHRRPADDLSEAAAMGDLKARFFSLMTLLPDIRAYDMRRSLLTELQDLEARLFTAKTHTIGKEAVSSAVTTALTGLCLAGIAMASLRQPLAHMALALLAGSMGFESATILTRALSQKSGVDQAYGRLAEIHDQPQVEKTDTQVTVSIGGQTFAPDRSLRLRIDGPSGSGKTRAIETLIGLRGAGGAPGLFAHCPQDAALLTGTIRENLLMAVSDASLKALSRTDQEKLMLEALDTACLTDRITVLPKGLDTWIGDGGITLSGGERKRLALARALLRDAPILILDEPTEGLDLATEARVVKKLSRRLAERPQGLILISHREGPRVLADQVVSL</sequence>
<comment type="subcellular location">
    <subcellularLocation>
        <location evidence="1">Cell membrane</location>
        <topology evidence="1">Multi-pass membrane protein</topology>
    </subcellularLocation>
</comment>
<dbReference type="GO" id="GO:0005524">
    <property type="term" value="F:ATP binding"/>
    <property type="evidence" value="ECO:0007669"/>
    <property type="project" value="UniProtKB-KW"/>
</dbReference>
<dbReference type="SMART" id="SM00382">
    <property type="entry name" value="AAA"/>
    <property type="match status" value="1"/>
</dbReference>
<dbReference type="PANTHER" id="PTHR24221">
    <property type="entry name" value="ATP-BINDING CASSETTE SUB-FAMILY B"/>
    <property type="match status" value="1"/>
</dbReference>
<evidence type="ECO:0000256" key="6">
    <source>
        <dbReference type="ARBA" id="ARBA00023136"/>
    </source>
</evidence>
<feature type="transmembrane region" description="Helical" evidence="7">
    <location>
        <begin position="245"/>
        <end position="265"/>
    </location>
</feature>
<name>A0A1G4QIL7_9CAUL</name>
<evidence type="ECO:0000256" key="4">
    <source>
        <dbReference type="ARBA" id="ARBA00022840"/>
    </source>
</evidence>
<dbReference type="RefSeq" id="WP_090644999.1">
    <property type="nucleotide sequence ID" value="NZ_CBCRYE010000001.1"/>
</dbReference>
<dbReference type="PROSITE" id="PS00211">
    <property type="entry name" value="ABC_TRANSPORTER_1"/>
    <property type="match status" value="1"/>
</dbReference>
<dbReference type="Pfam" id="PF00005">
    <property type="entry name" value="ABC_tran"/>
    <property type="match status" value="1"/>
</dbReference>
<evidence type="ECO:0000256" key="1">
    <source>
        <dbReference type="ARBA" id="ARBA00004651"/>
    </source>
</evidence>
<keyword evidence="5 7" id="KW-1133">Transmembrane helix</keyword>
<dbReference type="GO" id="GO:0140359">
    <property type="term" value="F:ABC-type transporter activity"/>
    <property type="evidence" value="ECO:0007669"/>
    <property type="project" value="InterPro"/>
</dbReference>
<feature type="transmembrane region" description="Helical" evidence="7">
    <location>
        <begin position="18"/>
        <end position="36"/>
    </location>
</feature>
<dbReference type="Pfam" id="PF00664">
    <property type="entry name" value="ABC_membrane"/>
    <property type="match status" value="1"/>
</dbReference>
<evidence type="ECO:0000313" key="11">
    <source>
        <dbReference type="Proteomes" id="UP000199150"/>
    </source>
</evidence>
<dbReference type="PANTHER" id="PTHR24221:SF590">
    <property type="entry name" value="COMPONENT LINKED WITH THE ASSEMBLY OF CYTOCHROME' TRANSPORT TRANSMEMBRANE ATP-BINDING PROTEIN ABC TRANSPORTER CYDD-RELATED"/>
    <property type="match status" value="1"/>
</dbReference>
<dbReference type="InterPro" id="IPR011527">
    <property type="entry name" value="ABC1_TM_dom"/>
</dbReference>
<evidence type="ECO:0000256" key="2">
    <source>
        <dbReference type="ARBA" id="ARBA00022692"/>
    </source>
</evidence>
<keyword evidence="11" id="KW-1185">Reference proteome</keyword>
<evidence type="ECO:0000259" key="9">
    <source>
        <dbReference type="PROSITE" id="PS50929"/>
    </source>
</evidence>
<feature type="domain" description="ABC transmembrane type-1" evidence="9">
    <location>
        <begin position="19"/>
        <end position="185"/>
    </location>
</feature>
<feature type="transmembrane region" description="Helical" evidence="7">
    <location>
        <begin position="42"/>
        <end position="64"/>
    </location>
</feature>
<dbReference type="Gene3D" id="1.20.1560.10">
    <property type="entry name" value="ABC transporter type 1, transmembrane domain"/>
    <property type="match status" value="1"/>
</dbReference>
<evidence type="ECO:0000259" key="8">
    <source>
        <dbReference type="PROSITE" id="PS50893"/>
    </source>
</evidence>
<dbReference type="InterPro" id="IPR027417">
    <property type="entry name" value="P-loop_NTPase"/>
</dbReference>
<feature type="domain" description="ABC transporter" evidence="8">
    <location>
        <begin position="311"/>
        <end position="513"/>
    </location>
</feature>
<dbReference type="SUPFAM" id="SSF52540">
    <property type="entry name" value="P-loop containing nucleoside triphosphate hydrolases"/>
    <property type="match status" value="1"/>
</dbReference>
<feature type="transmembrane region" description="Helical" evidence="7">
    <location>
        <begin position="165"/>
        <end position="182"/>
    </location>
</feature>
<accession>A0A1G4QIL7</accession>
<dbReference type="InterPro" id="IPR003593">
    <property type="entry name" value="AAA+_ATPase"/>
</dbReference>
<reference evidence="11" key="1">
    <citation type="submission" date="2016-10" db="EMBL/GenBank/DDBJ databases">
        <authorList>
            <person name="Varghese N."/>
            <person name="Submissions S."/>
        </authorList>
    </citation>
    <scope>NUCLEOTIDE SEQUENCE [LARGE SCALE GENOMIC DNA]</scope>
    <source>
        <strain evidence="11">CGMCC 1.3431</strain>
    </source>
</reference>
<dbReference type="Gene3D" id="3.40.50.300">
    <property type="entry name" value="P-loop containing nucleotide triphosphate hydrolases"/>
    <property type="match status" value="1"/>
</dbReference>
<dbReference type="AlphaFoldDB" id="A0A1G4QIL7"/>
<evidence type="ECO:0000313" key="10">
    <source>
        <dbReference type="EMBL" id="SCW44271.1"/>
    </source>
</evidence>
<dbReference type="GO" id="GO:0016887">
    <property type="term" value="F:ATP hydrolysis activity"/>
    <property type="evidence" value="ECO:0007669"/>
    <property type="project" value="InterPro"/>
</dbReference>
<dbReference type="PROSITE" id="PS50929">
    <property type="entry name" value="ABC_TM1F"/>
    <property type="match status" value="1"/>
</dbReference>
<dbReference type="OrthoDB" id="5288404at2"/>
<evidence type="ECO:0000256" key="7">
    <source>
        <dbReference type="SAM" id="Phobius"/>
    </source>
</evidence>
<dbReference type="Proteomes" id="UP000199150">
    <property type="component" value="Unassembled WGS sequence"/>
</dbReference>
<dbReference type="STRING" id="260084.SAMN02927928_1264"/>
<evidence type="ECO:0000256" key="3">
    <source>
        <dbReference type="ARBA" id="ARBA00022741"/>
    </source>
</evidence>
<organism evidence="10 11">
    <name type="scientific">Asticcacaulis taihuensis</name>
    <dbReference type="NCBI Taxonomy" id="260084"/>
    <lineage>
        <taxon>Bacteria</taxon>
        <taxon>Pseudomonadati</taxon>
        <taxon>Pseudomonadota</taxon>
        <taxon>Alphaproteobacteria</taxon>
        <taxon>Caulobacterales</taxon>
        <taxon>Caulobacteraceae</taxon>
        <taxon>Asticcacaulis</taxon>
    </lineage>
</organism>
<evidence type="ECO:0000256" key="5">
    <source>
        <dbReference type="ARBA" id="ARBA00022989"/>
    </source>
</evidence>
<dbReference type="PROSITE" id="PS50893">
    <property type="entry name" value="ABC_TRANSPORTER_2"/>
    <property type="match status" value="1"/>
</dbReference>
<keyword evidence="4 10" id="KW-0067">ATP-binding</keyword>
<gene>
    <name evidence="10" type="ORF">SAMN02927928_1264</name>
</gene>